<comment type="similarity">
    <text evidence="15">Belongs to the protein kinase superfamily.</text>
</comment>
<evidence type="ECO:0000256" key="4">
    <source>
        <dbReference type="ARBA" id="ARBA00022692"/>
    </source>
</evidence>
<gene>
    <name evidence="19" type="ORF">HS088_TW04G01345</name>
</gene>
<evidence type="ECO:0000256" key="13">
    <source>
        <dbReference type="PIRSR" id="PIRSR000615-3"/>
    </source>
</evidence>
<keyword evidence="20" id="KW-1185">Reference proteome</keyword>
<dbReference type="PROSITE" id="PS00107">
    <property type="entry name" value="PROTEIN_KINASE_ATP"/>
    <property type="match status" value="1"/>
</dbReference>
<feature type="domain" description="Protein kinase" evidence="18">
    <location>
        <begin position="100"/>
        <end position="389"/>
    </location>
</feature>
<evidence type="ECO:0000256" key="5">
    <source>
        <dbReference type="ARBA" id="ARBA00022729"/>
    </source>
</evidence>
<dbReference type="PROSITE" id="PS50011">
    <property type="entry name" value="PROTEIN_KINASE_DOM"/>
    <property type="match status" value="1"/>
</dbReference>
<evidence type="ECO:0000256" key="12">
    <source>
        <dbReference type="PIRSR" id="PIRSR000615-1"/>
    </source>
</evidence>
<evidence type="ECO:0000313" key="20">
    <source>
        <dbReference type="Proteomes" id="UP000593562"/>
    </source>
</evidence>
<evidence type="ECO:0000256" key="17">
    <source>
        <dbReference type="SAM" id="Phobius"/>
    </source>
</evidence>
<dbReference type="GO" id="GO:0004674">
    <property type="term" value="F:protein serine/threonine kinase activity"/>
    <property type="evidence" value="ECO:0007669"/>
    <property type="project" value="UniProtKB-KW"/>
</dbReference>
<dbReference type="SUPFAM" id="SSF56112">
    <property type="entry name" value="Protein kinase-like (PK-like)"/>
    <property type="match status" value="1"/>
</dbReference>
<feature type="binding site" evidence="13">
    <location>
        <position position="230"/>
    </location>
    <ligand>
        <name>Mg(2+)</name>
        <dbReference type="ChEBI" id="CHEBI:18420"/>
    </ligand>
</feature>
<feature type="active site" description="Proton acceptor" evidence="12">
    <location>
        <position position="225"/>
    </location>
</feature>
<dbReference type="OrthoDB" id="4062651at2759"/>
<dbReference type="Pfam" id="PF07714">
    <property type="entry name" value="PK_Tyr_Ser-Thr"/>
    <property type="match status" value="1"/>
</dbReference>
<proteinExistence type="inferred from homology"/>
<dbReference type="InterPro" id="IPR008271">
    <property type="entry name" value="Ser/Thr_kinase_AS"/>
</dbReference>
<keyword evidence="4 17" id="KW-0812">Transmembrane</keyword>
<dbReference type="InterPro" id="IPR011009">
    <property type="entry name" value="Kinase-like_dom_sf"/>
</dbReference>
<keyword evidence="13" id="KW-0460">Magnesium</keyword>
<evidence type="ECO:0000256" key="15">
    <source>
        <dbReference type="RuleBase" id="RU000304"/>
    </source>
</evidence>
<keyword evidence="9 17" id="KW-1133">Transmembrane helix</keyword>
<dbReference type="GO" id="GO:0016020">
    <property type="term" value="C:membrane"/>
    <property type="evidence" value="ECO:0007669"/>
    <property type="project" value="UniProtKB-SubCell"/>
</dbReference>
<dbReference type="Proteomes" id="UP000593562">
    <property type="component" value="Unassembled WGS sequence"/>
</dbReference>
<sequence length="428" mass="48114">MSSVQGFPDRYVPVDGVTSTKAFIGVTLVIAVFAVIVALLKGLMKKKKKKKPKTEEDEQGTKPGEEEAKVDEQTVEVFIDNMLKEKPIRFSSQELVNLTSNYSIKLGSGGFGEVYKGELPNGVKVAVKRLKNNGMDKRLEQQFMAEVGTIGRTYHKNLVRLLGFCFNAETKALVYEFMENGSLDKLLFGKKREFEWGKLYEVAIGAAKGLEYLHHYSHKKIIHYDIKPGNVLLDSEYSPKLADFGLAKLCNRDSTHVTLSGGRGTPGYAAPELWMPFPVTYKCDVYSFGIMLFEIIGRRRNINDIDVSSESSTHEWFPTRLWGKVEKGELEIELLENGIEEKDMVKAKTMTMVALWCVQYLPETRPSMSSVVKILEDEVQVTMPSNPFQHLISPVNSPLWTGSSSCSTTDDGTIDKEKDGTRTTKKYE</sequence>
<evidence type="ECO:0000259" key="18">
    <source>
        <dbReference type="PROSITE" id="PS50011"/>
    </source>
</evidence>
<dbReference type="Gene3D" id="3.30.200.20">
    <property type="entry name" value="Phosphorylase Kinase, domain 1"/>
    <property type="match status" value="1"/>
</dbReference>
<accession>A0A7J7DTC0</accession>
<reference evidence="19 20" key="1">
    <citation type="journal article" date="2020" name="Nat. Commun.">
        <title>Genome of Tripterygium wilfordii and identification of cytochrome P450 involved in triptolide biosynthesis.</title>
        <authorList>
            <person name="Tu L."/>
            <person name="Su P."/>
            <person name="Zhang Z."/>
            <person name="Gao L."/>
            <person name="Wang J."/>
            <person name="Hu T."/>
            <person name="Zhou J."/>
            <person name="Zhang Y."/>
            <person name="Zhao Y."/>
            <person name="Liu Y."/>
            <person name="Song Y."/>
            <person name="Tong Y."/>
            <person name="Lu Y."/>
            <person name="Yang J."/>
            <person name="Xu C."/>
            <person name="Jia M."/>
            <person name="Peters R.J."/>
            <person name="Huang L."/>
            <person name="Gao W."/>
        </authorList>
    </citation>
    <scope>NUCLEOTIDE SEQUENCE [LARGE SCALE GENOMIC DNA]</scope>
    <source>
        <strain evidence="20">cv. XIE 37</strain>
        <tissue evidence="19">Leaf</tissue>
    </source>
</reference>
<evidence type="ECO:0000256" key="9">
    <source>
        <dbReference type="ARBA" id="ARBA00022989"/>
    </source>
</evidence>
<keyword evidence="10 17" id="KW-0472">Membrane</keyword>
<dbReference type="InterPro" id="IPR000719">
    <property type="entry name" value="Prot_kinase_dom"/>
</dbReference>
<feature type="binding site" evidence="13">
    <location>
        <position position="243"/>
    </location>
    <ligand>
        <name>Mg(2+)</name>
        <dbReference type="ChEBI" id="CHEBI:18420"/>
    </ligand>
</feature>
<dbReference type="EMBL" id="JAAARO010000004">
    <property type="protein sequence ID" value="KAF5749376.1"/>
    <property type="molecule type" value="Genomic_DNA"/>
</dbReference>
<comment type="caution">
    <text evidence="19">The sequence shown here is derived from an EMBL/GenBank/DDBJ whole genome shotgun (WGS) entry which is preliminary data.</text>
</comment>
<keyword evidence="2 15" id="KW-0723">Serine/threonine-protein kinase</keyword>
<keyword evidence="3" id="KW-0808">Transferase</keyword>
<dbReference type="InterPro" id="IPR045874">
    <property type="entry name" value="LRK10/LRL21-25-like"/>
</dbReference>
<keyword evidence="11" id="KW-0325">Glycoprotein</keyword>
<dbReference type="FunFam" id="1.10.510.10:FF:000537">
    <property type="entry name" value="Putative receptor-like protein kinase"/>
    <property type="match status" value="1"/>
</dbReference>
<keyword evidence="6 14" id="KW-0547">Nucleotide-binding</keyword>
<feature type="region of interest" description="Disordered" evidence="16">
    <location>
        <begin position="400"/>
        <end position="428"/>
    </location>
</feature>
<keyword evidence="19" id="KW-0675">Receptor</keyword>
<evidence type="ECO:0000256" key="8">
    <source>
        <dbReference type="ARBA" id="ARBA00022840"/>
    </source>
</evidence>
<dbReference type="GO" id="GO:0046872">
    <property type="term" value="F:metal ion binding"/>
    <property type="evidence" value="ECO:0007669"/>
    <property type="project" value="UniProtKB-KW"/>
</dbReference>
<feature type="compositionally biased region" description="Basic and acidic residues" evidence="16">
    <location>
        <begin position="413"/>
        <end position="428"/>
    </location>
</feature>
<evidence type="ECO:0000256" key="7">
    <source>
        <dbReference type="ARBA" id="ARBA00022777"/>
    </source>
</evidence>
<comment type="subcellular location">
    <subcellularLocation>
        <location evidence="1">Membrane</location>
        <topology evidence="1">Single-pass type I membrane protein</topology>
    </subcellularLocation>
</comment>
<name>A0A7J7DTC0_TRIWF</name>
<keyword evidence="8 14" id="KW-0067">ATP-binding</keyword>
<feature type="binding site" evidence="14">
    <location>
        <position position="128"/>
    </location>
    <ligand>
        <name>ATP</name>
        <dbReference type="ChEBI" id="CHEBI:30616"/>
    </ligand>
</feature>
<evidence type="ECO:0000313" key="19">
    <source>
        <dbReference type="EMBL" id="KAF5749376.1"/>
    </source>
</evidence>
<dbReference type="AlphaFoldDB" id="A0A7J7DTC0"/>
<evidence type="ECO:0000256" key="1">
    <source>
        <dbReference type="ARBA" id="ARBA00004479"/>
    </source>
</evidence>
<dbReference type="GO" id="GO:0005524">
    <property type="term" value="F:ATP binding"/>
    <property type="evidence" value="ECO:0007669"/>
    <property type="project" value="UniProtKB-UniRule"/>
</dbReference>
<protein>
    <submittedName>
        <fullName evidence="19">Receptor serine/threonine kinase</fullName>
    </submittedName>
</protein>
<evidence type="ECO:0000256" key="11">
    <source>
        <dbReference type="ARBA" id="ARBA00023180"/>
    </source>
</evidence>
<dbReference type="PANTHER" id="PTHR27009">
    <property type="entry name" value="RUST RESISTANCE KINASE LR10-RELATED"/>
    <property type="match status" value="1"/>
</dbReference>
<keyword evidence="7 19" id="KW-0418">Kinase</keyword>
<keyword evidence="13" id="KW-0479">Metal-binding</keyword>
<dbReference type="Gene3D" id="1.10.510.10">
    <property type="entry name" value="Transferase(Phosphotransferase) domain 1"/>
    <property type="match status" value="1"/>
</dbReference>
<dbReference type="InParanoid" id="A0A7J7DTC0"/>
<feature type="region of interest" description="Disordered" evidence="16">
    <location>
        <begin position="48"/>
        <end position="67"/>
    </location>
</feature>
<organism evidence="19 20">
    <name type="scientific">Tripterygium wilfordii</name>
    <name type="common">Thunder God vine</name>
    <dbReference type="NCBI Taxonomy" id="458696"/>
    <lineage>
        <taxon>Eukaryota</taxon>
        <taxon>Viridiplantae</taxon>
        <taxon>Streptophyta</taxon>
        <taxon>Embryophyta</taxon>
        <taxon>Tracheophyta</taxon>
        <taxon>Spermatophyta</taxon>
        <taxon>Magnoliopsida</taxon>
        <taxon>eudicotyledons</taxon>
        <taxon>Gunneridae</taxon>
        <taxon>Pentapetalae</taxon>
        <taxon>rosids</taxon>
        <taxon>fabids</taxon>
        <taxon>Celastrales</taxon>
        <taxon>Celastraceae</taxon>
        <taxon>Tripterygium</taxon>
    </lineage>
</organism>
<dbReference type="InterPro" id="IPR017441">
    <property type="entry name" value="Protein_kinase_ATP_BS"/>
</dbReference>
<feature type="transmembrane region" description="Helical" evidence="17">
    <location>
        <begin position="22"/>
        <end position="43"/>
    </location>
</feature>
<dbReference type="SMART" id="SM00220">
    <property type="entry name" value="S_TKc"/>
    <property type="match status" value="1"/>
</dbReference>
<dbReference type="PROSITE" id="PS00108">
    <property type="entry name" value="PROTEIN_KINASE_ST"/>
    <property type="match status" value="1"/>
</dbReference>
<keyword evidence="5" id="KW-0732">Signal</keyword>
<evidence type="ECO:0000256" key="6">
    <source>
        <dbReference type="ARBA" id="ARBA00022741"/>
    </source>
</evidence>
<evidence type="ECO:0000256" key="16">
    <source>
        <dbReference type="SAM" id="MobiDB-lite"/>
    </source>
</evidence>
<evidence type="ECO:0000256" key="3">
    <source>
        <dbReference type="ARBA" id="ARBA00022679"/>
    </source>
</evidence>
<evidence type="ECO:0000256" key="2">
    <source>
        <dbReference type="ARBA" id="ARBA00022527"/>
    </source>
</evidence>
<evidence type="ECO:0000256" key="10">
    <source>
        <dbReference type="ARBA" id="ARBA00023136"/>
    </source>
</evidence>
<dbReference type="InterPro" id="IPR001245">
    <property type="entry name" value="Ser-Thr/Tyr_kinase_cat_dom"/>
</dbReference>
<feature type="compositionally biased region" description="Low complexity" evidence="16">
    <location>
        <begin position="401"/>
        <end position="411"/>
    </location>
</feature>
<dbReference type="FunFam" id="3.30.200.20:FF:000178">
    <property type="entry name" value="serine/threonine-protein kinase PBS1-like"/>
    <property type="match status" value="1"/>
</dbReference>
<evidence type="ECO:0000256" key="14">
    <source>
        <dbReference type="PROSITE-ProRule" id="PRU10141"/>
    </source>
</evidence>